<feature type="region of interest" description="Disordered" evidence="1">
    <location>
        <begin position="26"/>
        <end position="107"/>
    </location>
</feature>
<dbReference type="AlphaFoldDB" id="A0AAV4W5A7"/>
<dbReference type="EMBL" id="BPLQ01014081">
    <property type="protein sequence ID" value="GIY77116.1"/>
    <property type="molecule type" value="Genomic_DNA"/>
</dbReference>
<proteinExistence type="predicted"/>
<evidence type="ECO:0000313" key="3">
    <source>
        <dbReference type="Proteomes" id="UP001054837"/>
    </source>
</evidence>
<sequence>MSVKSLEKSAQLPQETRFCYESPVVREHKQAEAPFRKNVKSAWGPRTNHPASFGTVDQQSEENPMLNQEQNVKSAWGPRTNHPASFGSVDQQSEENPMLNPIRTKHL</sequence>
<keyword evidence="3" id="KW-1185">Reference proteome</keyword>
<dbReference type="Proteomes" id="UP001054837">
    <property type="component" value="Unassembled WGS sequence"/>
</dbReference>
<name>A0AAV4W5A7_9ARAC</name>
<protein>
    <recommendedName>
        <fullName evidence="4">Prolactin receptor</fullName>
    </recommendedName>
</protein>
<accession>A0AAV4W5A7</accession>
<feature type="compositionally biased region" description="Basic and acidic residues" evidence="1">
    <location>
        <begin position="26"/>
        <end position="35"/>
    </location>
</feature>
<feature type="compositionally biased region" description="Polar residues" evidence="1">
    <location>
        <begin position="55"/>
        <end position="73"/>
    </location>
</feature>
<gene>
    <name evidence="2" type="ORF">CDAR_299961</name>
</gene>
<comment type="caution">
    <text evidence="2">The sequence shown here is derived from an EMBL/GenBank/DDBJ whole genome shotgun (WGS) entry which is preliminary data.</text>
</comment>
<evidence type="ECO:0000313" key="2">
    <source>
        <dbReference type="EMBL" id="GIY77116.1"/>
    </source>
</evidence>
<organism evidence="2 3">
    <name type="scientific">Caerostris darwini</name>
    <dbReference type="NCBI Taxonomy" id="1538125"/>
    <lineage>
        <taxon>Eukaryota</taxon>
        <taxon>Metazoa</taxon>
        <taxon>Ecdysozoa</taxon>
        <taxon>Arthropoda</taxon>
        <taxon>Chelicerata</taxon>
        <taxon>Arachnida</taxon>
        <taxon>Araneae</taxon>
        <taxon>Araneomorphae</taxon>
        <taxon>Entelegynae</taxon>
        <taxon>Araneoidea</taxon>
        <taxon>Araneidae</taxon>
        <taxon>Caerostris</taxon>
    </lineage>
</organism>
<evidence type="ECO:0008006" key="4">
    <source>
        <dbReference type="Google" id="ProtNLM"/>
    </source>
</evidence>
<reference evidence="2 3" key="1">
    <citation type="submission" date="2021-06" db="EMBL/GenBank/DDBJ databases">
        <title>Caerostris darwini draft genome.</title>
        <authorList>
            <person name="Kono N."/>
            <person name="Arakawa K."/>
        </authorList>
    </citation>
    <scope>NUCLEOTIDE SEQUENCE [LARGE SCALE GENOMIC DNA]</scope>
</reference>
<evidence type="ECO:0000256" key="1">
    <source>
        <dbReference type="SAM" id="MobiDB-lite"/>
    </source>
</evidence>